<keyword evidence="2" id="KW-0597">Phosphoprotein</keyword>
<evidence type="ECO:0000313" key="4">
    <source>
        <dbReference type="EMBL" id="PXX54893.1"/>
    </source>
</evidence>
<evidence type="ECO:0000256" key="1">
    <source>
        <dbReference type="ARBA" id="ARBA00022450"/>
    </source>
</evidence>
<name>A0A318JM64_9NOCA</name>
<proteinExistence type="predicted"/>
<comment type="caution">
    <text evidence="4">The sequence shown here is derived from an EMBL/GenBank/DDBJ whole genome shotgun (WGS) entry which is preliminary data.</text>
</comment>
<dbReference type="OrthoDB" id="3397043at2"/>
<dbReference type="PROSITE" id="PS50075">
    <property type="entry name" value="CARRIER"/>
    <property type="match status" value="1"/>
</dbReference>
<dbReference type="EMBL" id="QJKF01000022">
    <property type="protein sequence ID" value="PXX54893.1"/>
    <property type="molecule type" value="Genomic_DNA"/>
</dbReference>
<dbReference type="Pfam" id="PF00550">
    <property type="entry name" value="PP-binding"/>
    <property type="match status" value="1"/>
</dbReference>
<dbReference type="PROSITE" id="PS00012">
    <property type="entry name" value="PHOSPHOPANTETHEINE"/>
    <property type="match status" value="1"/>
</dbReference>
<dbReference type="RefSeq" id="WP_040742914.1">
    <property type="nucleotide sequence ID" value="NZ_QJKF01000022.1"/>
</dbReference>
<organism evidence="4 5">
    <name type="scientific">Nocardia tenerifensis</name>
    <dbReference type="NCBI Taxonomy" id="228006"/>
    <lineage>
        <taxon>Bacteria</taxon>
        <taxon>Bacillati</taxon>
        <taxon>Actinomycetota</taxon>
        <taxon>Actinomycetes</taxon>
        <taxon>Mycobacteriales</taxon>
        <taxon>Nocardiaceae</taxon>
        <taxon>Nocardia</taxon>
    </lineage>
</organism>
<gene>
    <name evidence="4" type="ORF">DFR70_12234</name>
</gene>
<evidence type="ECO:0000313" key="5">
    <source>
        <dbReference type="Proteomes" id="UP000247569"/>
    </source>
</evidence>
<dbReference type="InterPro" id="IPR036736">
    <property type="entry name" value="ACP-like_sf"/>
</dbReference>
<dbReference type="AlphaFoldDB" id="A0A318JM64"/>
<accession>A0A318JM64</accession>
<keyword evidence="5" id="KW-1185">Reference proteome</keyword>
<sequence>MIELEELVILIRKQLRGRQDEIPLTEDTVIADIGLSSLQFADIVFTLEEEYEVEFDPAKAASAKTVGDVIAVANSAIAASL</sequence>
<keyword evidence="1" id="KW-0596">Phosphopantetheine</keyword>
<reference evidence="4 5" key="1">
    <citation type="submission" date="2018-05" db="EMBL/GenBank/DDBJ databases">
        <title>Genomic Encyclopedia of Type Strains, Phase IV (KMG-IV): sequencing the most valuable type-strain genomes for metagenomic binning, comparative biology and taxonomic classification.</title>
        <authorList>
            <person name="Goeker M."/>
        </authorList>
    </citation>
    <scope>NUCLEOTIDE SEQUENCE [LARGE SCALE GENOMIC DNA]</scope>
    <source>
        <strain evidence="4 5">DSM 44704</strain>
    </source>
</reference>
<feature type="domain" description="Carrier" evidence="3">
    <location>
        <begin position="1"/>
        <end position="77"/>
    </location>
</feature>
<dbReference type="InterPro" id="IPR006162">
    <property type="entry name" value="Ppantetheine_attach_site"/>
</dbReference>
<evidence type="ECO:0000259" key="3">
    <source>
        <dbReference type="PROSITE" id="PS50075"/>
    </source>
</evidence>
<dbReference type="InterPro" id="IPR009081">
    <property type="entry name" value="PP-bd_ACP"/>
</dbReference>
<dbReference type="SUPFAM" id="SSF47336">
    <property type="entry name" value="ACP-like"/>
    <property type="match status" value="1"/>
</dbReference>
<evidence type="ECO:0000256" key="2">
    <source>
        <dbReference type="ARBA" id="ARBA00022553"/>
    </source>
</evidence>
<dbReference type="Proteomes" id="UP000247569">
    <property type="component" value="Unassembled WGS sequence"/>
</dbReference>
<dbReference type="Gene3D" id="1.10.1200.10">
    <property type="entry name" value="ACP-like"/>
    <property type="match status" value="1"/>
</dbReference>
<protein>
    <submittedName>
        <fullName evidence="4">Acyl carrier protein</fullName>
    </submittedName>
</protein>